<dbReference type="GO" id="GO:1904613">
    <property type="term" value="P:cellular response to 2,3,7,8-tetrachlorodibenzodioxine"/>
    <property type="evidence" value="ECO:0007669"/>
    <property type="project" value="UniProtKB-ARBA"/>
</dbReference>
<accession>A0A9Q1E1X0</accession>
<keyword evidence="7" id="KW-0013">ADP-ribosylation</keyword>
<dbReference type="InterPro" id="IPR011598">
    <property type="entry name" value="bHLH_dom"/>
</dbReference>
<feature type="compositionally biased region" description="Polar residues" evidence="14">
    <location>
        <begin position="559"/>
        <end position="569"/>
    </location>
</feature>
<keyword evidence="18" id="KW-1185">Reference proteome</keyword>
<keyword evidence="9" id="KW-0090">Biological rhythms</keyword>
<dbReference type="CDD" id="cd11436">
    <property type="entry name" value="bHLH-PAS_AhR"/>
    <property type="match status" value="1"/>
</dbReference>
<dbReference type="GO" id="GO:0005634">
    <property type="term" value="C:nucleus"/>
    <property type="evidence" value="ECO:0007669"/>
    <property type="project" value="UniProtKB-SubCell"/>
</dbReference>
<feature type="region of interest" description="Disordered" evidence="14">
    <location>
        <begin position="862"/>
        <end position="883"/>
    </location>
</feature>
<keyword evidence="13" id="KW-0539">Nucleus</keyword>
<keyword evidence="11" id="KW-0010">Activator</keyword>
<evidence type="ECO:0000256" key="12">
    <source>
        <dbReference type="ARBA" id="ARBA00023163"/>
    </source>
</evidence>
<evidence type="ECO:0000259" key="15">
    <source>
        <dbReference type="PROSITE" id="PS50112"/>
    </source>
</evidence>
<dbReference type="InterPro" id="IPR013767">
    <property type="entry name" value="PAS_fold"/>
</dbReference>
<gene>
    <name evidence="17" type="ORF">COCON_G00007590</name>
</gene>
<evidence type="ECO:0000256" key="2">
    <source>
        <dbReference type="ARBA" id="ARBA00004496"/>
    </source>
</evidence>
<feature type="domain" description="BHLH" evidence="16">
    <location>
        <begin position="23"/>
        <end position="76"/>
    </location>
</feature>
<evidence type="ECO:0000256" key="9">
    <source>
        <dbReference type="ARBA" id="ARBA00023108"/>
    </source>
</evidence>
<feature type="region of interest" description="Disordered" evidence="14">
    <location>
        <begin position="1038"/>
        <end position="1070"/>
    </location>
</feature>
<dbReference type="Pfam" id="PF08447">
    <property type="entry name" value="PAS_3"/>
    <property type="match status" value="1"/>
</dbReference>
<evidence type="ECO:0000256" key="3">
    <source>
        <dbReference type="ARBA" id="ARBA00015909"/>
    </source>
</evidence>
<dbReference type="AlphaFoldDB" id="A0A9Q1E1X0"/>
<dbReference type="InterPro" id="IPR001067">
    <property type="entry name" value="Nuc_translocat"/>
</dbReference>
<dbReference type="SMART" id="SM00091">
    <property type="entry name" value="PAS"/>
    <property type="match status" value="2"/>
</dbReference>
<dbReference type="SUPFAM" id="SSF55785">
    <property type="entry name" value="PYP-like sensor domain (PAS domain)"/>
    <property type="match status" value="2"/>
</dbReference>
<dbReference type="Pfam" id="PF00010">
    <property type="entry name" value="HLH"/>
    <property type="match status" value="1"/>
</dbReference>
<dbReference type="SMART" id="SM00353">
    <property type="entry name" value="HLH"/>
    <property type="match status" value="1"/>
</dbReference>
<evidence type="ECO:0000256" key="8">
    <source>
        <dbReference type="ARBA" id="ARBA00023015"/>
    </source>
</evidence>
<evidence type="ECO:0000256" key="14">
    <source>
        <dbReference type="SAM" id="MobiDB-lite"/>
    </source>
</evidence>
<dbReference type="InterPro" id="IPR001610">
    <property type="entry name" value="PAC"/>
</dbReference>
<dbReference type="CDD" id="cd00130">
    <property type="entry name" value="PAS"/>
    <property type="match status" value="2"/>
</dbReference>
<evidence type="ECO:0000256" key="13">
    <source>
        <dbReference type="ARBA" id="ARBA00023242"/>
    </source>
</evidence>
<dbReference type="GO" id="GO:0006805">
    <property type="term" value="P:xenobiotic metabolic process"/>
    <property type="evidence" value="ECO:0007669"/>
    <property type="project" value="InterPro"/>
</dbReference>
<dbReference type="GO" id="GO:0000976">
    <property type="term" value="F:transcription cis-regulatory region binding"/>
    <property type="evidence" value="ECO:0007669"/>
    <property type="project" value="TreeGrafter"/>
</dbReference>
<keyword evidence="5" id="KW-0678">Repressor</keyword>
<dbReference type="Gene3D" id="3.30.450.20">
    <property type="entry name" value="PAS domain"/>
    <property type="match status" value="2"/>
</dbReference>
<dbReference type="PANTHER" id="PTHR10649">
    <property type="entry name" value="ARYL HYDROCARBON RECEPTOR"/>
    <property type="match status" value="1"/>
</dbReference>
<dbReference type="GO" id="GO:0005667">
    <property type="term" value="C:transcription regulator complex"/>
    <property type="evidence" value="ECO:0007669"/>
    <property type="project" value="InterPro"/>
</dbReference>
<dbReference type="PRINTS" id="PR00785">
    <property type="entry name" value="NCTRNSLOCATR"/>
</dbReference>
<evidence type="ECO:0000313" key="18">
    <source>
        <dbReference type="Proteomes" id="UP001152803"/>
    </source>
</evidence>
<sequence>MNTNIMYATRKRRKPIQKRMKAPAEGAKSNPSKRHRDRLNGELERLANLLPFPQEVISKLDKLTVLRLSVSYLRAKSFFNVTLKSDSCQKPDGNSLKQPEESFLEGELLLQVLNGFVLVATSDGVVFYVSSTIQDYLGYHQSDIIHQNVYDLIHTDDRAELRRQLHWALNPSLSPETDQSSDGTNTEMKLPLTYHHPDLLPLENSTFLERNFVCRVRCLLDNSSGFLAMSFQGRLKFLQQNQRTQDGLPVPPVLALFAIVSPLQPPSILEIRTKSFMFRTKHKLDFTPTACDARGKTVLGYTEAELCYHGTGYQFIHAADMLHCAENHIRMMKTGETGLTVFRLLTKPGIWVWVQANARLIYKNGKPECIIASQRVITDEEGEEDIRKRNLKLPFGFTSGEAVLYDTNGMFLEGDSSESTGTKSFEPNSMLGAMLKQSAYVCVPAQNPISFQHSTVADSGEDQIFSRDWEEDILSLSENGIFKREPMNSSEDKNSDLLSFMKSLGLSGEDVELIQQDEEFLQISLDEQGGMTDVADEILSYVQKALKTSDCIFSSTADRQLTGHESSSAPQHKQPPHLHHGQPLLQPQQQQPLLQQHLHTQTHPQTFPQQYVHTQAYHHQPVPQQHPQNQQLTLQQHPHNQTPKLISLQNPQTQQIISQQHTQTQQIISQQHPQTQQQILAQHPLTVQLISQQHLQTGQLTPQQHPHTQTQQLIQQQHLHTQQLNQQQHPHTQQPIQQLHPRTQQLIQQQHPQTQQLTPQQLISQQHLHTQGYPHQPIPEQHLHTQAPQWQPFPQQHSLVQQQITQHHSLTQTFPQQTASQQHFHSHMHPDHIPQQHGCTQTHLKQEILQQHSFSELSSLLPPQQLQQPPPQNQAQPQPSHNQQEFTLKQYPQQQGHLPQSLPEQQQQLCHKMKHMQVNGKCPSLKQPVAVPTTNGHPLAPQLCTDWSLPQYGHFVQAGSTLDLPYQKQLNSMSTSCNQGFSTEGLAAGEADSLTPQELVDLLESLQPGATGEQHFASVLQHGSDTPLFHSSAQPMHQCLPETSGLRHGQQVNPKTLTPGSLGHQPFHQP</sequence>
<feature type="region of interest" description="Disordered" evidence="14">
    <location>
        <begin position="1"/>
        <end position="36"/>
    </location>
</feature>
<dbReference type="OrthoDB" id="6099906at2759"/>
<evidence type="ECO:0000256" key="11">
    <source>
        <dbReference type="ARBA" id="ARBA00023159"/>
    </source>
</evidence>
<dbReference type="InterPro" id="IPR000014">
    <property type="entry name" value="PAS"/>
</dbReference>
<dbReference type="Proteomes" id="UP001152803">
    <property type="component" value="Unassembled WGS sequence"/>
</dbReference>
<reference evidence="17" key="1">
    <citation type="journal article" date="2023" name="Science">
        <title>Genome structures resolve the early diversification of teleost fishes.</title>
        <authorList>
            <person name="Parey E."/>
            <person name="Louis A."/>
            <person name="Montfort J."/>
            <person name="Bouchez O."/>
            <person name="Roques C."/>
            <person name="Iampietro C."/>
            <person name="Lluch J."/>
            <person name="Castinel A."/>
            <person name="Donnadieu C."/>
            <person name="Desvignes T."/>
            <person name="Floi Bucao C."/>
            <person name="Jouanno E."/>
            <person name="Wen M."/>
            <person name="Mejri S."/>
            <person name="Dirks R."/>
            <person name="Jansen H."/>
            <person name="Henkel C."/>
            <person name="Chen W.J."/>
            <person name="Zahm M."/>
            <person name="Cabau C."/>
            <person name="Klopp C."/>
            <person name="Thompson A.W."/>
            <person name="Robinson-Rechavi M."/>
            <person name="Braasch I."/>
            <person name="Lecointre G."/>
            <person name="Bobe J."/>
            <person name="Postlethwait J.H."/>
            <person name="Berthelot C."/>
            <person name="Roest Crollius H."/>
            <person name="Guiguen Y."/>
        </authorList>
    </citation>
    <scope>NUCLEOTIDE SEQUENCE</scope>
    <source>
        <strain evidence="17">Concon-B</strain>
    </source>
</reference>
<feature type="compositionally biased region" description="Polar residues" evidence="14">
    <location>
        <begin position="814"/>
        <end position="823"/>
    </location>
</feature>
<dbReference type="InterPro" id="IPR036638">
    <property type="entry name" value="HLH_DNA-bd_sf"/>
</dbReference>
<comment type="subcellular location">
    <subcellularLocation>
        <location evidence="2">Cytoplasm</location>
    </subcellularLocation>
    <subcellularLocation>
        <location evidence="1">Nucleus</location>
    </subcellularLocation>
</comment>
<evidence type="ECO:0000256" key="4">
    <source>
        <dbReference type="ARBA" id="ARBA00022490"/>
    </source>
</evidence>
<evidence type="ECO:0000256" key="10">
    <source>
        <dbReference type="ARBA" id="ARBA00023125"/>
    </source>
</evidence>
<dbReference type="FunFam" id="3.30.450.20:FF:000019">
    <property type="entry name" value="Aryl hydrocarbon receptor 1"/>
    <property type="match status" value="1"/>
</dbReference>
<name>A0A9Q1E1X0_CONCO</name>
<proteinExistence type="predicted"/>
<evidence type="ECO:0000256" key="5">
    <source>
        <dbReference type="ARBA" id="ARBA00022491"/>
    </source>
</evidence>
<dbReference type="SMART" id="SM00086">
    <property type="entry name" value="PAC"/>
    <property type="match status" value="1"/>
</dbReference>
<keyword evidence="8" id="KW-0805">Transcription regulation</keyword>
<protein>
    <recommendedName>
        <fullName evidence="3">Aryl hydrocarbon receptor</fullName>
    </recommendedName>
</protein>
<dbReference type="FunFam" id="3.30.450.20:FF:000035">
    <property type="entry name" value="Aryl hydrocarbon receptor"/>
    <property type="match status" value="1"/>
</dbReference>
<feature type="region of interest" description="Disordered" evidence="14">
    <location>
        <begin position="618"/>
        <end position="638"/>
    </location>
</feature>
<feature type="domain" description="PAS" evidence="15">
    <location>
        <begin position="109"/>
        <end position="172"/>
    </location>
</feature>
<keyword evidence="10" id="KW-0238">DNA-binding</keyword>
<evidence type="ECO:0000256" key="6">
    <source>
        <dbReference type="ARBA" id="ARBA00022737"/>
    </source>
</evidence>
<feature type="region of interest" description="Disordered" evidence="14">
    <location>
        <begin position="697"/>
        <end position="738"/>
    </location>
</feature>
<dbReference type="GO" id="GO:0004879">
    <property type="term" value="F:nuclear receptor activity"/>
    <property type="evidence" value="ECO:0007669"/>
    <property type="project" value="TreeGrafter"/>
</dbReference>
<dbReference type="EMBL" id="JAFJMO010000001">
    <property type="protein sequence ID" value="KAJ8288100.1"/>
    <property type="molecule type" value="Genomic_DNA"/>
</dbReference>
<feature type="region of interest" description="Disordered" evidence="14">
    <location>
        <begin position="559"/>
        <end position="584"/>
    </location>
</feature>
<dbReference type="PANTHER" id="PTHR10649:SF12">
    <property type="entry name" value="SPINELESS, ISOFORM C"/>
    <property type="match status" value="1"/>
</dbReference>
<dbReference type="InterPro" id="IPR035965">
    <property type="entry name" value="PAS-like_dom_sf"/>
</dbReference>
<feature type="compositionally biased region" description="Basic residues" evidence="14">
    <location>
        <begin position="9"/>
        <end position="21"/>
    </location>
</feature>
<evidence type="ECO:0000256" key="1">
    <source>
        <dbReference type="ARBA" id="ARBA00004123"/>
    </source>
</evidence>
<dbReference type="PROSITE" id="PS50112">
    <property type="entry name" value="PAS"/>
    <property type="match status" value="1"/>
</dbReference>
<dbReference type="GO" id="GO:0034751">
    <property type="term" value="C:aryl hydrocarbon receptor complex"/>
    <property type="evidence" value="ECO:0007669"/>
    <property type="project" value="TreeGrafter"/>
</dbReference>
<evidence type="ECO:0000259" key="16">
    <source>
        <dbReference type="PROSITE" id="PS50888"/>
    </source>
</evidence>
<comment type="caution">
    <text evidence="17">The sequence shown here is derived from an EMBL/GenBank/DDBJ whole genome shotgun (WGS) entry which is preliminary data.</text>
</comment>
<dbReference type="InterPro" id="IPR013655">
    <property type="entry name" value="PAS_fold_3"/>
</dbReference>
<feature type="compositionally biased region" description="Polar residues" evidence="14">
    <location>
        <begin position="1050"/>
        <end position="1059"/>
    </location>
</feature>
<dbReference type="SUPFAM" id="SSF47459">
    <property type="entry name" value="HLH, helix-loop-helix DNA-binding domain"/>
    <property type="match status" value="1"/>
</dbReference>
<dbReference type="InterPro" id="IPR039091">
    <property type="entry name" value="AHR/AHRR"/>
</dbReference>
<dbReference type="GO" id="GO:0005737">
    <property type="term" value="C:cytoplasm"/>
    <property type="evidence" value="ECO:0007669"/>
    <property type="project" value="UniProtKB-SubCell"/>
</dbReference>
<organism evidence="17 18">
    <name type="scientific">Conger conger</name>
    <name type="common">Conger eel</name>
    <name type="synonym">Muraena conger</name>
    <dbReference type="NCBI Taxonomy" id="82655"/>
    <lineage>
        <taxon>Eukaryota</taxon>
        <taxon>Metazoa</taxon>
        <taxon>Chordata</taxon>
        <taxon>Craniata</taxon>
        <taxon>Vertebrata</taxon>
        <taxon>Euteleostomi</taxon>
        <taxon>Actinopterygii</taxon>
        <taxon>Neopterygii</taxon>
        <taxon>Teleostei</taxon>
        <taxon>Anguilliformes</taxon>
        <taxon>Congridae</taxon>
        <taxon>Conger</taxon>
    </lineage>
</organism>
<evidence type="ECO:0000256" key="7">
    <source>
        <dbReference type="ARBA" id="ARBA00022765"/>
    </source>
</evidence>
<keyword evidence="12" id="KW-0804">Transcription</keyword>
<dbReference type="Pfam" id="PF00989">
    <property type="entry name" value="PAS"/>
    <property type="match status" value="1"/>
</dbReference>
<dbReference type="FunFam" id="4.10.280.10:FF:000024">
    <property type="entry name" value="Aryl hydrocarbon receptor 2"/>
    <property type="match status" value="1"/>
</dbReference>
<dbReference type="GO" id="GO:0046983">
    <property type="term" value="F:protein dimerization activity"/>
    <property type="evidence" value="ECO:0007669"/>
    <property type="project" value="InterPro"/>
</dbReference>
<dbReference type="InterPro" id="IPR033348">
    <property type="entry name" value="AHR_bHLH"/>
</dbReference>
<dbReference type="GO" id="GO:0048511">
    <property type="term" value="P:rhythmic process"/>
    <property type="evidence" value="ECO:0007669"/>
    <property type="project" value="UniProtKB-KW"/>
</dbReference>
<dbReference type="PROSITE" id="PS50888">
    <property type="entry name" value="BHLH"/>
    <property type="match status" value="1"/>
</dbReference>
<dbReference type="Gene3D" id="4.10.280.10">
    <property type="entry name" value="Helix-loop-helix DNA-binding domain"/>
    <property type="match status" value="1"/>
</dbReference>
<evidence type="ECO:0000313" key="17">
    <source>
        <dbReference type="EMBL" id="KAJ8288100.1"/>
    </source>
</evidence>
<keyword evidence="6" id="KW-0677">Repeat</keyword>
<feature type="region of interest" description="Disordered" evidence="14">
    <location>
        <begin position="814"/>
        <end position="841"/>
    </location>
</feature>
<keyword evidence="4" id="KW-0963">Cytoplasm</keyword>